<feature type="domain" description="Rad26-like helical repeats" evidence="2">
    <location>
        <begin position="470"/>
        <end position="715"/>
    </location>
</feature>
<feature type="compositionally biased region" description="Pro residues" evidence="1">
    <location>
        <begin position="678"/>
        <end position="688"/>
    </location>
</feature>
<organism evidence="5 6">
    <name type="scientific">Plectosphaerella cucumerina</name>
    <dbReference type="NCBI Taxonomy" id="40658"/>
    <lineage>
        <taxon>Eukaryota</taxon>
        <taxon>Fungi</taxon>
        <taxon>Dikarya</taxon>
        <taxon>Ascomycota</taxon>
        <taxon>Pezizomycotina</taxon>
        <taxon>Sordariomycetes</taxon>
        <taxon>Hypocreomycetidae</taxon>
        <taxon>Glomerellales</taxon>
        <taxon>Plectosphaerellaceae</taxon>
        <taxon>Plectosphaerella</taxon>
    </lineage>
</organism>
<protein>
    <recommendedName>
        <fullName evidence="7">DNA repair protein Rad26</fullName>
    </recommendedName>
</protein>
<reference evidence="5" key="1">
    <citation type="journal article" date="2021" name="Nat. Commun.">
        <title>Genetic determinants of endophytism in the Arabidopsis root mycobiome.</title>
        <authorList>
            <person name="Mesny F."/>
            <person name="Miyauchi S."/>
            <person name="Thiergart T."/>
            <person name="Pickel B."/>
            <person name="Atanasova L."/>
            <person name="Karlsson M."/>
            <person name="Huettel B."/>
            <person name="Barry K.W."/>
            <person name="Haridas S."/>
            <person name="Chen C."/>
            <person name="Bauer D."/>
            <person name="Andreopoulos W."/>
            <person name="Pangilinan J."/>
            <person name="LaButti K."/>
            <person name="Riley R."/>
            <person name="Lipzen A."/>
            <person name="Clum A."/>
            <person name="Drula E."/>
            <person name="Henrissat B."/>
            <person name="Kohler A."/>
            <person name="Grigoriev I.V."/>
            <person name="Martin F.M."/>
            <person name="Hacquard S."/>
        </authorList>
    </citation>
    <scope>NUCLEOTIDE SEQUENCE</scope>
    <source>
        <strain evidence="5">MPI-CAGE-AT-0016</strain>
    </source>
</reference>
<dbReference type="InterPro" id="IPR048380">
    <property type="entry name" value="Rad26-like_N"/>
</dbReference>
<feature type="compositionally biased region" description="Low complexity" evidence="1">
    <location>
        <begin position="253"/>
        <end position="276"/>
    </location>
</feature>
<proteinExistence type="predicted"/>
<feature type="domain" description="Rad26-like N-terminal" evidence="4">
    <location>
        <begin position="364"/>
        <end position="412"/>
    </location>
</feature>
<feature type="region of interest" description="Disordered" evidence="1">
    <location>
        <begin position="87"/>
        <end position="158"/>
    </location>
</feature>
<dbReference type="InterPro" id="IPR022093">
    <property type="entry name" value="Rad26-like_helical"/>
</dbReference>
<name>A0A8K0TV36_9PEZI</name>
<dbReference type="Pfam" id="PF12331">
    <property type="entry name" value="Rad26-like_helical_rpts"/>
    <property type="match status" value="1"/>
</dbReference>
<feature type="domain" description="Rad26-like C-terminal" evidence="3">
    <location>
        <begin position="724"/>
        <end position="788"/>
    </location>
</feature>
<evidence type="ECO:0000259" key="3">
    <source>
        <dbReference type="Pfam" id="PF21046"/>
    </source>
</evidence>
<dbReference type="Proteomes" id="UP000813385">
    <property type="component" value="Unassembled WGS sequence"/>
</dbReference>
<keyword evidence="6" id="KW-1185">Reference proteome</keyword>
<evidence type="ECO:0000313" key="6">
    <source>
        <dbReference type="Proteomes" id="UP000813385"/>
    </source>
</evidence>
<gene>
    <name evidence="5" type="ORF">B0T11DRAFT_24670</name>
</gene>
<dbReference type="Pfam" id="PF21046">
    <property type="entry name" value="Rad26-like_C"/>
    <property type="match status" value="1"/>
</dbReference>
<feature type="region of interest" description="Disordered" evidence="1">
    <location>
        <begin position="31"/>
        <end position="56"/>
    </location>
</feature>
<feature type="region of interest" description="Disordered" evidence="1">
    <location>
        <begin position="244"/>
        <end position="276"/>
    </location>
</feature>
<feature type="compositionally biased region" description="Polar residues" evidence="1">
    <location>
        <begin position="111"/>
        <end position="121"/>
    </location>
</feature>
<dbReference type="EMBL" id="JAGPXD010000001">
    <property type="protein sequence ID" value="KAH7376866.1"/>
    <property type="molecule type" value="Genomic_DNA"/>
</dbReference>
<comment type="caution">
    <text evidence="5">The sequence shown here is derived from an EMBL/GenBank/DDBJ whole genome shotgun (WGS) entry which is preliminary data.</text>
</comment>
<evidence type="ECO:0000259" key="4">
    <source>
        <dbReference type="Pfam" id="PF21048"/>
    </source>
</evidence>
<evidence type="ECO:0000259" key="2">
    <source>
        <dbReference type="Pfam" id="PF12331"/>
    </source>
</evidence>
<dbReference type="InterPro" id="IPR048379">
    <property type="entry name" value="Rad26-like_C"/>
</dbReference>
<feature type="compositionally biased region" description="Polar residues" evidence="1">
    <location>
        <begin position="31"/>
        <end position="42"/>
    </location>
</feature>
<feature type="region of interest" description="Disordered" evidence="1">
    <location>
        <begin position="293"/>
        <end position="323"/>
    </location>
</feature>
<dbReference type="Pfam" id="PF21048">
    <property type="entry name" value="Rad26-like_N"/>
    <property type="match status" value="1"/>
</dbReference>
<evidence type="ECO:0000256" key="1">
    <source>
        <dbReference type="SAM" id="MobiDB-lite"/>
    </source>
</evidence>
<sequence>MDDYSDDGLDGLNSAVLEELENNAIQFTQARSQAPPQTQYHNQPKPAHDVEFEDDDLDDTVVFNGLMGAGAAPAPTAAVAAANTRAFAPRPPPLPHGHRNPTQHPPPRGTANPSQRPNPSQGYPIRPVNSQFARPPLPPPPRHGFGPSQRPQVQQDAGNDVVAALQRRVRALEAELNSAKGEAAIIRSNSTKAQQDFAGEIARLRKLNAEQEAKAQRVTEAAIAKEKSATTELEFLQRDMQEVNARAKRRDTAAPTHRPSAAATAAGTTTPKKSTKTWAMADGFDDLEMIPSPLKSRGKSRDGGAVAAPIGERTPTRNKRKRAMVDSPVMALETSEADVVMDSAAEAIAPVPPLPAPSALPIEFLPLILDHGVSYGEPPTFDILSRYSFPSDPATSFAAYIYQRLPLLGNPHNPLQLLVDFSRLVLAMWEKCLGEEYFQPIWDLASLLAFTLQLDTKSVAPHIVDELLPVAEQSIYKIADLRYQSASGDLSSNPVADALQQQIDTTYILSIVHLVAMACVTSVAQTEEHGLQTRQADFWRMVPMDLVLLLLTPKQRLEDILLMLDLLCTSALPGSLGPLLADRAPDRGARMVIEKVSANLVDLPKAASSPRQRHAIALAVLRALGAFVRTPFGAAQLASHIQAIPRLVTTLSALIDELYDMAEPVPIPAEDRVQGPERGPPLPPPPPAGDGDDYEDWAGLHQLIKQIVSLLHRLVTGADTSKAADIQAKLAGAYGGPQRYILSLSRIHFAEEDLVYEAGIDEATADMARELCEYVVTPDEGEGVREAFGV</sequence>
<evidence type="ECO:0008006" key="7">
    <source>
        <dbReference type="Google" id="ProtNLM"/>
    </source>
</evidence>
<evidence type="ECO:0000313" key="5">
    <source>
        <dbReference type="EMBL" id="KAH7376866.1"/>
    </source>
</evidence>
<dbReference type="OrthoDB" id="5245063at2759"/>
<accession>A0A8K0TV36</accession>
<dbReference type="AlphaFoldDB" id="A0A8K0TV36"/>
<feature type="region of interest" description="Disordered" evidence="1">
    <location>
        <begin position="669"/>
        <end position="695"/>
    </location>
</feature>